<evidence type="ECO:0008006" key="5">
    <source>
        <dbReference type="Google" id="ProtNLM"/>
    </source>
</evidence>
<evidence type="ECO:0000313" key="3">
    <source>
        <dbReference type="EMBL" id="ACF46369.1"/>
    </source>
</evidence>
<keyword evidence="1" id="KW-1133">Transmembrane helix</keyword>
<evidence type="ECO:0000256" key="2">
    <source>
        <dbReference type="SAM" id="SignalP"/>
    </source>
</evidence>
<protein>
    <recommendedName>
        <fullName evidence="5">Carboxypeptidase regulatory-like domain-containing protein</fullName>
    </recommendedName>
</protein>
<accession>B4S8I2</accession>
<dbReference type="STRING" id="290512.Paes_1347"/>
<feature type="transmembrane region" description="Helical" evidence="1">
    <location>
        <begin position="124"/>
        <end position="144"/>
    </location>
</feature>
<proteinExistence type="predicted"/>
<keyword evidence="4" id="KW-1185">Reference proteome</keyword>
<sequence length="150" mass="16578">MNRVTFTWLCIVLMSALFSSDALAHKITVFCWFENGALHGEGYFNSGDPVQNSSVRVVNLESRHMIAETTTSEKGTFAVSIEDGAPIEVILDAGQGHRATWQSETGKTEEHKTIQHSQPEKTRLSSVITALGLIAALFAMLSFWKRRHAA</sequence>
<evidence type="ECO:0000313" key="4">
    <source>
        <dbReference type="Proteomes" id="UP000002725"/>
    </source>
</evidence>
<feature type="chain" id="PRO_5002825790" description="Carboxypeptidase regulatory-like domain-containing protein" evidence="2">
    <location>
        <begin position="25"/>
        <end position="150"/>
    </location>
</feature>
<keyword evidence="1" id="KW-0812">Transmembrane</keyword>
<dbReference type="HOGENOM" id="CLU_1738897_0_0_10"/>
<dbReference type="eggNOG" id="ENOG5030INT">
    <property type="taxonomic scope" value="Bacteria"/>
</dbReference>
<dbReference type="AlphaFoldDB" id="B4S8I2"/>
<organism evidence="3 4">
    <name type="scientific">Prosthecochloris aestuarii (strain DSM 271 / SK 413)</name>
    <dbReference type="NCBI Taxonomy" id="290512"/>
    <lineage>
        <taxon>Bacteria</taxon>
        <taxon>Pseudomonadati</taxon>
        <taxon>Chlorobiota</taxon>
        <taxon>Chlorobiia</taxon>
        <taxon>Chlorobiales</taxon>
        <taxon>Chlorobiaceae</taxon>
        <taxon>Prosthecochloris</taxon>
    </lineage>
</organism>
<feature type="signal peptide" evidence="2">
    <location>
        <begin position="1"/>
        <end position="24"/>
    </location>
</feature>
<keyword evidence="2" id="KW-0732">Signal</keyword>
<name>B4S8I2_PROA2</name>
<dbReference type="RefSeq" id="WP_012505903.1">
    <property type="nucleotide sequence ID" value="NC_011059.1"/>
</dbReference>
<gene>
    <name evidence="3" type="ordered locus">Paes_1347</name>
</gene>
<dbReference type="EMBL" id="CP001108">
    <property type="protein sequence ID" value="ACF46369.1"/>
    <property type="molecule type" value="Genomic_DNA"/>
</dbReference>
<dbReference type="Proteomes" id="UP000002725">
    <property type="component" value="Chromosome"/>
</dbReference>
<dbReference type="KEGG" id="paa:Paes_1347"/>
<evidence type="ECO:0000256" key="1">
    <source>
        <dbReference type="SAM" id="Phobius"/>
    </source>
</evidence>
<reference evidence="3" key="1">
    <citation type="submission" date="2008-06" db="EMBL/GenBank/DDBJ databases">
        <title>Complete sequence of chromosome of Prosthecochloris aestuarii DSM 271.</title>
        <authorList>
            <consortium name="US DOE Joint Genome Institute"/>
            <person name="Lucas S."/>
            <person name="Copeland A."/>
            <person name="Lapidus A."/>
            <person name="Glavina del Rio T."/>
            <person name="Dalin E."/>
            <person name="Tice H."/>
            <person name="Bruce D."/>
            <person name="Goodwin L."/>
            <person name="Pitluck S."/>
            <person name="Schmutz J."/>
            <person name="Larimer F."/>
            <person name="Land M."/>
            <person name="Hauser L."/>
            <person name="Kyrpides N."/>
            <person name="Anderson I."/>
            <person name="Liu Z."/>
            <person name="Li T."/>
            <person name="Zhao F."/>
            <person name="Overmann J."/>
            <person name="Bryant D.A."/>
            <person name="Richardson P."/>
        </authorList>
    </citation>
    <scope>NUCLEOTIDE SEQUENCE [LARGE SCALE GENOMIC DNA]</scope>
    <source>
        <strain evidence="3">DSM 271</strain>
    </source>
</reference>
<keyword evidence="1" id="KW-0472">Membrane</keyword>